<dbReference type="PROSITE" id="PS50048">
    <property type="entry name" value="ZN2_CY6_FUNGAL_2"/>
    <property type="match status" value="1"/>
</dbReference>
<evidence type="ECO:0000256" key="5">
    <source>
        <dbReference type="SAM" id="MobiDB-lite"/>
    </source>
</evidence>
<dbReference type="AlphaFoldDB" id="A0A8K0WPE3"/>
<dbReference type="CDD" id="cd12148">
    <property type="entry name" value="fungal_TF_MHR"/>
    <property type="match status" value="1"/>
</dbReference>
<keyword evidence="4" id="KW-0539">Nucleus</keyword>
<dbReference type="InterPro" id="IPR036864">
    <property type="entry name" value="Zn2-C6_fun-type_DNA-bd_sf"/>
</dbReference>
<feature type="compositionally biased region" description="Low complexity" evidence="5">
    <location>
        <begin position="147"/>
        <end position="168"/>
    </location>
</feature>
<dbReference type="SUPFAM" id="SSF57701">
    <property type="entry name" value="Zn2/Cys6 DNA-binding domain"/>
    <property type="match status" value="1"/>
</dbReference>
<comment type="caution">
    <text evidence="7">The sequence shown here is derived from an EMBL/GenBank/DDBJ whole genome shotgun (WGS) entry which is preliminary data.</text>
</comment>
<dbReference type="EMBL" id="JAGPNK010000009">
    <property type="protein sequence ID" value="KAH7313711.1"/>
    <property type="molecule type" value="Genomic_DNA"/>
</dbReference>
<dbReference type="SMART" id="SM00066">
    <property type="entry name" value="GAL4"/>
    <property type="match status" value="1"/>
</dbReference>
<dbReference type="Proteomes" id="UP000813444">
    <property type="component" value="Unassembled WGS sequence"/>
</dbReference>
<dbReference type="InterPro" id="IPR001138">
    <property type="entry name" value="Zn2Cys6_DnaBD"/>
</dbReference>
<accession>A0A8K0WPE3</accession>
<keyword evidence="2" id="KW-0805">Transcription regulation</keyword>
<feature type="domain" description="Zn(2)-C6 fungal-type" evidence="6">
    <location>
        <begin position="16"/>
        <end position="49"/>
    </location>
</feature>
<evidence type="ECO:0000256" key="1">
    <source>
        <dbReference type="ARBA" id="ARBA00022723"/>
    </source>
</evidence>
<protein>
    <recommendedName>
        <fullName evidence="6">Zn(2)-C6 fungal-type domain-containing protein</fullName>
    </recommendedName>
</protein>
<dbReference type="Gene3D" id="4.10.240.10">
    <property type="entry name" value="Zn(2)-C6 fungal-type DNA-binding domain"/>
    <property type="match status" value="1"/>
</dbReference>
<dbReference type="OrthoDB" id="5392779at2759"/>
<dbReference type="GO" id="GO:0003677">
    <property type="term" value="F:DNA binding"/>
    <property type="evidence" value="ECO:0007669"/>
    <property type="project" value="InterPro"/>
</dbReference>
<evidence type="ECO:0000313" key="7">
    <source>
        <dbReference type="EMBL" id="KAH7313711.1"/>
    </source>
</evidence>
<name>A0A8K0WPE3_9HYPO</name>
<evidence type="ECO:0000256" key="3">
    <source>
        <dbReference type="ARBA" id="ARBA00023163"/>
    </source>
</evidence>
<organism evidence="7 8">
    <name type="scientific">Stachybotrys elegans</name>
    <dbReference type="NCBI Taxonomy" id="80388"/>
    <lineage>
        <taxon>Eukaryota</taxon>
        <taxon>Fungi</taxon>
        <taxon>Dikarya</taxon>
        <taxon>Ascomycota</taxon>
        <taxon>Pezizomycotina</taxon>
        <taxon>Sordariomycetes</taxon>
        <taxon>Hypocreomycetidae</taxon>
        <taxon>Hypocreales</taxon>
        <taxon>Stachybotryaceae</taxon>
        <taxon>Stachybotrys</taxon>
    </lineage>
</organism>
<evidence type="ECO:0000256" key="4">
    <source>
        <dbReference type="ARBA" id="ARBA00023242"/>
    </source>
</evidence>
<evidence type="ECO:0000313" key="8">
    <source>
        <dbReference type="Proteomes" id="UP000813444"/>
    </source>
</evidence>
<dbReference type="GO" id="GO:0008270">
    <property type="term" value="F:zinc ion binding"/>
    <property type="evidence" value="ECO:0007669"/>
    <property type="project" value="InterPro"/>
</dbReference>
<dbReference type="PANTHER" id="PTHR47840">
    <property type="entry name" value="ZN(II)2CYS6 TRANSCRIPTION FACTOR (EUROFUNG)-RELATED"/>
    <property type="match status" value="1"/>
</dbReference>
<dbReference type="GO" id="GO:0000981">
    <property type="term" value="F:DNA-binding transcription factor activity, RNA polymerase II-specific"/>
    <property type="evidence" value="ECO:0007669"/>
    <property type="project" value="InterPro"/>
</dbReference>
<gene>
    <name evidence="7" type="ORF">B0I35DRAFT_462021</name>
</gene>
<sequence length="700" mass="77267">MAEMMKRRKVRKGTHSCWECRRRKIRCKFGAEDDAVCMPCQARGVPCISQEFDSQQQQSAGVSKPSAPSSPDAVIAQRLVRLEQLVLGQPRSAEGAPDAFRGARTPLASQFGEEPDLFGLTAVRDARRLAGSATETCPMAFSKTVQAIPEPIPEASSSSPSTTRSSPSQPAWDRSRAVSFQLHALFPSEATLGIIAGETPGPDYVLSLFSSSLDKSEGNVEPRHVLAHPPPIDSHPALIGRRLLQLALCLQQLPPHVDESQLRLERPIRAVAAEWAAAVHDLVARQDELLACQEGIECLLLLSFYFSEGGQLRKAWMVTRRALNLAQLMGLDRASGGLLAPSRSMMLRSCDPTRRARPTAARLWFNINCSDRYHSLMLGLSIGSRDCSFATDAAMANESPLDRLSKLYSVISCHIAERNHDAVNASTDTAATHVYGLTQALDLDLDRAARLMNSVWWELPQVSAGCDDRNVVASLQLKIQTRHYLLMIMVHLPYLLRDGEGRRYEYNRLTCMQASRAVLARFLEFRSVFTEPVASRDVDYAALIAAMTLLLGYLRQVNRGPEKQAEMDRDRDLAVAVRDRMQSMATQSKEPDRLSSESADTITELLPILRPPSEHDVRDMQLNVPLLGTVNLNPHLETGGTCENPSLSVLVNDGMEQDHMMDYAPFPSCAEGMLPGEEEAFAMQGVDATYWSLVNAGSSW</sequence>
<dbReference type="Pfam" id="PF00172">
    <property type="entry name" value="Zn_clus"/>
    <property type="match status" value="1"/>
</dbReference>
<reference evidence="7" key="1">
    <citation type="journal article" date="2021" name="Nat. Commun.">
        <title>Genetic determinants of endophytism in the Arabidopsis root mycobiome.</title>
        <authorList>
            <person name="Mesny F."/>
            <person name="Miyauchi S."/>
            <person name="Thiergart T."/>
            <person name="Pickel B."/>
            <person name="Atanasova L."/>
            <person name="Karlsson M."/>
            <person name="Huettel B."/>
            <person name="Barry K.W."/>
            <person name="Haridas S."/>
            <person name="Chen C."/>
            <person name="Bauer D."/>
            <person name="Andreopoulos W."/>
            <person name="Pangilinan J."/>
            <person name="LaButti K."/>
            <person name="Riley R."/>
            <person name="Lipzen A."/>
            <person name="Clum A."/>
            <person name="Drula E."/>
            <person name="Henrissat B."/>
            <person name="Kohler A."/>
            <person name="Grigoriev I.V."/>
            <person name="Martin F.M."/>
            <person name="Hacquard S."/>
        </authorList>
    </citation>
    <scope>NUCLEOTIDE SEQUENCE</scope>
    <source>
        <strain evidence="7">MPI-CAGE-CH-0235</strain>
    </source>
</reference>
<dbReference type="CDD" id="cd00067">
    <property type="entry name" value="GAL4"/>
    <property type="match status" value="1"/>
</dbReference>
<dbReference type="PANTHER" id="PTHR47840:SF1">
    <property type="entry name" value="ZN(II)2CYS6 TRANSCRIPTION FACTOR (EUROFUNG)"/>
    <property type="match status" value="1"/>
</dbReference>
<dbReference type="Pfam" id="PF04082">
    <property type="entry name" value="Fungal_trans"/>
    <property type="match status" value="1"/>
</dbReference>
<dbReference type="GO" id="GO:0006351">
    <property type="term" value="P:DNA-templated transcription"/>
    <property type="evidence" value="ECO:0007669"/>
    <property type="project" value="InterPro"/>
</dbReference>
<keyword evidence="1" id="KW-0479">Metal-binding</keyword>
<dbReference type="PROSITE" id="PS00463">
    <property type="entry name" value="ZN2_CY6_FUNGAL_1"/>
    <property type="match status" value="1"/>
</dbReference>
<dbReference type="SMART" id="SM00906">
    <property type="entry name" value="Fungal_trans"/>
    <property type="match status" value="1"/>
</dbReference>
<evidence type="ECO:0000259" key="6">
    <source>
        <dbReference type="PROSITE" id="PS50048"/>
    </source>
</evidence>
<evidence type="ECO:0000256" key="2">
    <source>
        <dbReference type="ARBA" id="ARBA00023015"/>
    </source>
</evidence>
<dbReference type="InterPro" id="IPR007219">
    <property type="entry name" value="XnlR_reg_dom"/>
</dbReference>
<keyword evidence="8" id="KW-1185">Reference proteome</keyword>
<keyword evidence="3" id="KW-0804">Transcription</keyword>
<feature type="region of interest" description="Disordered" evidence="5">
    <location>
        <begin position="144"/>
        <end position="173"/>
    </location>
</feature>
<proteinExistence type="predicted"/>